<feature type="non-terminal residue" evidence="1">
    <location>
        <position position="1"/>
    </location>
</feature>
<gene>
    <name evidence="1" type="ORF">HC175_22795</name>
</gene>
<comment type="caution">
    <text evidence="1">The sequence shown here is derived from an EMBL/GenBank/DDBJ whole genome shotgun (WGS) entry which is preliminary data.</text>
</comment>
<organism evidence="1 2">
    <name type="scientific">Salinimicrobium oceani</name>
    <dbReference type="NCBI Taxonomy" id="2722702"/>
    <lineage>
        <taxon>Bacteria</taxon>
        <taxon>Pseudomonadati</taxon>
        <taxon>Bacteroidota</taxon>
        <taxon>Flavobacteriia</taxon>
        <taxon>Flavobacteriales</taxon>
        <taxon>Flavobacteriaceae</taxon>
        <taxon>Salinimicrobium</taxon>
    </lineage>
</organism>
<evidence type="ECO:0000313" key="2">
    <source>
        <dbReference type="Proteomes" id="UP000703674"/>
    </source>
</evidence>
<reference evidence="1 2" key="1">
    <citation type="submission" date="2020-03" db="EMBL/GenBank/DDBJ databases">
        <title>Salinimicrobium sp. nov, isolated from SCS.</title>
        <authorList>
            <person name="Cao W.R."/>
        </authorList>
    </citation>
    <scope>NUCLEOTIDE SEQUENCE [LARGE SCALE GENOMIC DNA]</scope>
    <source>
        <strain evidence="2">J15B91</strain>
    </source>
</reference>
<dbReference type="Proteomes" id="UP000703674">
    <property type="component" value="Unassembled WGS sequence"/>
</dbReference>
<sequence length="60" mass="7083">LFPKRITRVKGTPESAVKRTLLELSFLEGEPLEDELIIETARHQYTPKYTELVKDFYLKM</sequence>
<proteinExistence type="predicted"/>
<keyword evidence="2" id="KW-1185">Reference proteome</keyword>
<dbReference type="EMBL" id="JAAVJR010001495">
    <property type="protein sequence ID" value="NJW55746.1"/>
    <property type="molecule type" value="Genomic_DNA"/>
</dbReference>
<evidence type="ECO:0000313" key="1">
    <source>
        <dbReference type="EMBL" id="NJW55746.1"/>
    </source>
</evidence>
<name>A0ABX1D5P3_9FLAO</name>
<protein>
    <submittedName>
        <fullName evidence="1">tRNA (Adenine-N(6)-)-methyltransferase</fullName>
    </submittedName>
</protein>
<accession>A0ABX1D5P3</accession>